<protein>
    <submittedName>
        <fullName evidence="3">Uncharacterized protein</fullName>
    </submittedName>
</protein>
<organism evidence="3 4">
    <name type="scientific">Monoraphidium neglectum</name>
    <dbReference type="NCBI Taxonomy" id="145388"/>
    <lineage>
        <taxon>Eukaryota</taxon>
        <taxon>Viridiplantae</taxon>
        <taxon>Chlorophyta</taxon>
        <taxon>core chlorophytes</taxon>
        <taxon>Chlorophyceae</taxon>
        <taxon>CS clade</taxon>
        <taxon>Sphaeropleales</taxon>
        <taxon>Selenastraceae</taxon>
        <taxon>Monoraphidium</taxon>
    </lineage>
</organism>
<proteinExistence type="predicted"/>
<accession>A0A0D2L495</accession>
<dbReference type="STRING" id="145388.A0A0D2L495"/>
<gene>
    <name evidence="3" type="ORF">MNEG_5997</name>
</gene>
<reference evidence="3 4" key="1">
    <citation type="journal article" date="2013" name="BMC Genomics">
        <title>Reconstruction of the lipid metabolism for the microalga Monoraphidium neglectum from its genome sequence reveals characteristics suitable for biofuel production.</title>
        <authorList>
            <person name="Bogen C."/>
            <person name="Al-Dilaimi A."/>
            <person name="Albersmeier A."/>
            <person name="Wichmann J."/>
            <person name="Grundmann M."/>
            <person name="Rupp O."/>
            <person name="Lauersen K.J."/>
            <person name="Blifernez-Klassen O."/>
            <person name="Kalinowski J."/>
            <person name="Goesmann A."/>
            <person name="Mussgnug J.H."/>
            <person name="Kruse O."/>
        </authorList>
    </citation>
    <scope>NUCLEOTIDE SEQUENCE [LARGE SCALE GENOMIC DNA]</scope>
    <source>
        <strain evidence="3 4">SAG 48.87</strain>
    </source>
</reference>
<keyword evidence="2" id="KW-0812">Transmembrane</keyword>
<dbReference type="KEGG" id="mng:MNEG_5997"/>
<evidence type="ECO:0000313" key="4">
    <source>
        <dbReference type="Proteomes" id="UP000054498"/>
    </source>
</evidence>
<dbReference type="Proteomes" id="UP000054498">
    <property type="component" value="Unassembled WGS sequence"/>
</dbReference>
<keyword evidence="2" id="KW-0472">Membrane</keyword>
<keyword evidence="2" id="KW-1133">Transmembrane helix</keyword>
<name>A0A0D2L495_9CHLO</name>
<dbReference type="AlphaFoldDB" id="A0A0D2L495"/>
<keyword evidence="4" id="KW-1185">Reference proteome</keyword>
<sequence>MAPQQRWYSGTFARTALPMFGFVLLCWYGLDQLVSSKLKIRQSVRGYDKVEEYDPIERLRRLEGARGGGGSGGGGGNSSGHGSNDSGSGPGKQPGAAAPSALASLEEELAALQASLKIDDFDYKPVPRTVDDEE</sequence>
<dbReference type="EMBL" id="KK101156">
    <property type="protein sequence ID" value="KIZ01964.1"/>
    <property type="molecule type" value="Genomic_DNA"/>
</dbReference>
<dbReference type="OrthoDB" id="545740at2759"/>
<evidence type="ECO:0000256" key="2">
    <source>
        <dbReference type="SAM" id="Phobius"/>
    </source>
</evidence>
<feature type="region of interest" description="Disordered" evidence="1">
    <location>
        <begin position="61"/>
        <end position="101"/>
    </location>
</feature>
<dbReference type="GeneID" id="25738873"/>
<evidence type="ECO:0000313" key="3">
    <source>
        <dbReference type="EMBL" id="KIZ01964.1"/>
    </source>
</evidence>
<evidence type="ECO:0000256" key="1">
    <source>
        <dbReference type="SAM" id="MobiDB-lite"/>
    </source>
</evidence>
<feature type="transmembrane region" description="Helical" evidence="2">
    <location>
        <begin position="12"/>
        <end position="30"/>
    </location>
</feature>
<dbReference type="RefSeq" id="XP_013900983.1">
    <property type="nucleotide sequence ID" value="XM_014045529.1"/>
</dbReference>
<feature type="compositionally biased region" description="Gly residues" evidence="1">
    <location>
        <begin position="65"/>
        <end position="79"/>
    </location>
</feature>